<dbReference type="Proteomes" id="UP000275024">
    <property type="component" value="Unassembled WGS sequence"/>
</dbReference>
<dbReference type="OrthoDB" id="674225at2"/>
<proteinExistence type="predicted"/>
<dbReference type="AlphaFoldDB" id="A0A3A9WIG7"/>
<organism evidence="1 4">
    <name type="scientific">Streptomyces radicis</name>
    <dbReference type="NCBI Taxonomy" id="1750517"/>
    <lineage>
        <taxon>Bacteria</taxon>
        <taxon>Bacillati</taxon>
        <taxon>Actinomycetota</taxon>
        <taxon>Actinomycetes</taxon>
        <taxon>Kitasatosporales</taxon>
        <taxon>Streptomycetaceae</taxon>
        <taxon>Streptomyces</taxon>
    </lineage>
</organism>
<name>A0A3A9WIG7_9ACTN</name>
<accession>A0A3A9WIG7</accession>
<evidence type="ECO:0000313" key="2">
    <source>
        <dbReference type="EMBL" id="RKN25844.1"/>
    </source>
</evidence>
<gene>
    <name evidence="2" type="ORF">D7318_06225</name>
    <name evidence="1" type="ORF">D7319_04255</name>
</gene>
<sequence>MGPYRRLEVERAEPCSGCGQVSPLVLRFRRGRGTTRYAEVPGSPEPCGECGDEGERGRYVVALEGGRVVGWREAGAHDPAVPQWWHAAVS</sequence>
<evidence type="ECO:0000313" key="3">
    <source>
        <dbReference type="Proteomes" id="UP000268652"/>
    </source>
</evidence>
<dbReference type="EMBL" id="RBDX01000002">
    <property type="protein sequence ID" value="RKN12103.1"/>
    <property type="molecule type" value="Genomic_DNA"/>
</dbReference>
<dbReference type="Proteomes" id="UP000268652">
    <property type="component" value="Unassembled WGS sequence"/>
</dbReference>
<dbReference type="EMBL" id="RBDY01000003">
    <property type="protein sequence ID" value="RKN25844.1"/>
    <property type="molecule type" value="Genomic_DNA"/>
</dbReference>
<evidence type="ECO:0000313" key="1">
    <source>
        <dbReference type="EMBL" id="RKN12103.1"/>
    </source>
</evidence>
<comment type="caution">
    <text evidence="1">The sequence shown here is derived from an EMBL/GenBank/DDBJ whole genome shotgun (WGS) entry which is preliminary data.</text>
</comment>
<protein>
    <submittedName>
        <fullName evidence="1">Uncharacterized protein</fullName>
    </submittedName>
</protein>
<reference evidence="3 4" key="1">
    <citation type="submission" date="2018-09" db="EMBL/GenBank/DDBJ databases">
        <title>Streptomyces sp. nov. DS1-2, an endophytic actinomycete isolated from roots of Dendrobium scabrilingue.</title>
        <authorList>
            <person name="Kuncharoen N."/>
            <person name="Kudo T."/>
            <person name="Ohkuma M."/>
            <person name="Yuki M."/>
            <person name="Tanasupawat S."/>
        </authorList>
    </citation>
    <scope>NUCLEOTIDE SEQUENCE [LARGE SCALE GENOMIC DNA]</scope>
    <source>
        <strain evidence="1 4">AZ1-7</strain>
        <strain evidence="2 3">DS1-2</strain>
    </source>
</reference>
<evidence type="ECO:0000313" key="4">
    <source>
        <dbReference type="Proteomes" id="UP000275024"/>
    </source>
</evidence>
<dbReference type="RefSeq" id="WP_120695858.1">
    <property type="nucleotide sequence ID" value="NZ_RBDX01000002.1"/>
</dbReference>
<keyword evidence="3" id="KW-1185">Reference proteome</keyword>